<accession>A0AA39N554</accession>
<organism evidence="4 5">
    <name type="scientific">Armillaria tabescens</name>
    <name type="common">Ringless honey mushroom</name>
    <name type="synonym">Agaricus tabescens</name>
    <dbReference type="NCBI Taxonomy" id="1929756"/>
    <lineage>
        <taxon>Eukaryota</taxon>
        <taxon>Fungi</taxon>
        <taxon>Dikarya</taxon>
        <taxon>Basidiomycota</taxon>
        <taxon>Agaricomycotina</taxon>
        <taxon>Agaricomycetes</taxon>
        <taxon>Agaricomycetidae</taxon>
        <taxon>Agaricales</taxon>
        <taxon>Marasmiineae</taxon>
        <taxon>Physalacriaceae</taxon>
        <taxon>Desarmillaria</taxon>
    </lineage>
</organism>
<sequence>MRSWVLFFLALTPAVICGLPRTPKQASFQVQAENRLLSPDIDDLIEAVLADWKSPGGLGVAVVKGDDEGGWQVETKGYGYATLNGSKVSEDTLFCIGSNSKLFNVLATGLLISNNSLAPRVSWDSKIADIVPEWELKDPVASTRSTIVDLMSHRTGLPRDDLMYAWADDIHSLLARFKFLRPSTEFRDKWQYNNNMYTLLSYLPTVVLPSRTPYTQYVKEHIFDPLGLSSTTFFGNIALESGNLAEGISRDKVNRTEDLFGQGTLRSMPYWIPVDGNDGSLLSGAGGVIMNARDAATWLQTLLLNGRNPLTNESIIPP</sequence>
<dbReference type="PANTHER" id="PTHR46825">
    <property type="entry name" value="D-ALANYL-D-ALANINE-CARBOXYPEPTIDASE/ENDOPEPTIDASE AMPH"/>
    <property type="match status" value="1"/>
</dbReference>
<name>A0AA39N554_ARMTA</name>
<keyword evidence="5" id="KW-1185">Reference proteome</keyword>
<dbReference type="InterPro" id="IPR050491">
    <property type="entry name" value="AmpC-like"/>
</dbReference>
<evidence type="ECO:0000259" key="3">
    <source>
        <dbReference type="Pfam" id="PF00144"/>
    </source>
</evidence>
<feature type="chain" id="PRO_5041452408" evidence="2">
    <location>
        <begin position="18"/>
        <end position="318"/>
    </location>
</feature>
<feature type="domain" description="Beta-lactamase-related" evidence="3">
    <location>
        <begin position="59"/>
        <end position="311"/>
    </location>
</feature>
<proteinExistence type="inferred from homology"/>
<protein>
    <submittedName>
        <fullName evidence="4">Beta-lactamase/transpeptidase-like protein</fullName>
    </submittedName>
</protein>
<dbReference type="RefSeq" id="XP_060330570.1">
    <property type="nucleotide sequence ID" value="XM_060467577.1"/>
</dbReference>
<gene>
    <name evidence="4" type="ORF">EV420DRAFT_1270537</name>
</gene>
<dbReference type="InterPro" id="IPR012338">
    <property type="entry name" value="Beta-lactam/transpept-like"/>
</dbReference>
<comment type="similarity">
    <text evidence="1">Belongs to the peptidase S12 family.</text>
</comment>
<reference evidence="4" key="1">
    <citation type="submission" date="2023-06" db="EMBL/GenBank/DDBJ databases">
        <authorList>
            <consortium name="Lawrence Berkeley National Laboratory"/>
            <person name="Ahrendt S."/>
            <person name="Sahu N."/>
            <person name="Indic B."/>
            <person name="Wong-Bajracharya J."/>
            <person name="Merenyi Z."/>
            <person name="Ke H.-M."/>
            <person name="Monk M."/>
            <person name="Kocsube S."/>
            <person name="Drula E."/>
            <person name="Lipzen A."/>
            <person name="Balint B."/>
            <person name="Henrissat B."/>
            <person name="Andreopoulos B."/>
            <person name="Martin F.M."/>
            <person name="Harder C.B."/>
            <person name="Rigling D."/>
            <person name="Ford K.L."/>
            <person name="Foster G.D."/>
            <person name="Pangilinan J."/>
            <person name="Papanicolaou A."/>
            <person name="Barry K."/>
            <person name="LaButti K."/>
            <person name="Viragh M."/>
            <person name="Koriabine M."/>
            <person name="Yan M."/>
            <person name="Riley R."/>
            <person name="Champramary S."/>
            <person name="Plett K.L."/>
            <person name="Tsai I.J."/>
            <person name="Slot J."/>
            <person name="Sipos G."/>
            <person name="Plett J."/>
            <person name="Nagy L.G."/>
            <person name="Grigoriev I.V."/>
        </authorList>
    </citation>
    <scope>NUCLEOTIDE SEQUENCE</scope>
    <source>
        <strain evidence="4">CCBAS 213</strain>
    </source>
</reference>
<dbReference type="Proteomes" id="UP001175211">
    <property type="component" value="Unassembled WGS sequence"/>
</dbReference>
<dbReference type="EMBL" id="JAUEPS010000018">
    <property type="protein sequence ID" value="KAK0458282.1"/>
    <property type="molecule type" value="Genomic_DNA"/>
</dbReference>
<dbReference type="PANTHER" id="PTHR46825:SF15">
    <property type="entry name" value="BETA-LACTAMASE-RELATED DOMAIN-CONTAINING PROTEIN"/>
    <property type="match status" value="1"/>
</dbReference>
<feature type="signal peptide" evidence="2">
    <location>
        <begin position="1"/>
        <end position="17"/>
    </location>
</feature>
<evidence type="ECO:0000256" key="2">
    <source>
        <dbReference type="SAM" id="SignalP"/>
    </source>
</evidence>
<dbReference type="SUPFAM" id="SSF56601">
    <property type="entry name" value="beta-lactamase/transpeptidase-like"/>
    <property type="match status" value="1"/>
</dbReference>
<evidence type="ECO:0000313" key="5">
    <source>
        <dbReference type="Proteomes" id="UP001175211"/>
    </source>
</evidence>
<dbReference type="GeneID" id="85351125"/>
<dbReference type="Pfam" id="PF00144">
    <property type="entry name" value="Beta-lactamase"/>
    <property type="match status" value="1"/>
</dbReference>
<evidence type="ECO:0000313" key="4">
    <source>
        <dbReference type="EMBL" id="KAK0458282.1"/>
    </source>
</evidence>
<dbReference type="AlphaFoldDB" id="A0AA39N554"/>
<dbReference type="Gene3D" id="3.40.710.10">
    <property type="entry name" value="DD-peptidase/beta-lactamase superfamily"/>
    <property type="match status" value="1"/>
</dbReference>
<dbReference type="InterPro" id="IPR001466">
    <property type="entry name" value="Beta-lactam-related"/>
</dbReference>
<evidence type="ECO:0000256" key="1">
    <source>
        <dbReference type="ARBA" id="ARBA00038215"/>
    </source>
</evidence>
<comment type="caution">
    <text evidence="4">The sequence shown here is derived from an EMBL/GenBank/DDBJ whole genome shotgun (WGS) entry which is preliminary data.</text>
</comment>
<keyword evidence="2" id="KW-0732">Signal</keyword>